<dbReference type="HOGENOM" id="CLU_1608974_0_0_10"/>
<dbReference type="InterPro" id="IPR007560">
    <property type="entry name" value="Restrct_endonuc_IV_Mrr"/>
</dbReference>
<reference evidence="2" key="1">
    <citation type="submission" date="2011-09" db="EMBL/GenBank/DDBJ databases">
        <title>The permanent draft genome of Mucilaginibacter paludis DSM 18603.</title>
        <authorList>
            <consortium name="US DOE Joint Genome Institute (JGI-PGF)"/>
            <person name="Lucas S."/>
            <person name="Han J."/>
            <person name="Lapidus A."/>
            <person name="Bruce D."/>
            <person name="Goodwin L."/>
            <person name="Pitluck S."/>
            <person name="Peters L."/>
            <person name="Kyrpides N."/>
            <person name="Mavromatis K."/>
            <person name="Ivanova N."/>
            <person name="Mikhailova N."/>
            <person name="Held B."/>
            <person name="Detter J.C."/>
            <person name="Tapia R."/>
            <person name="Han C."/>
            <person name="Land M."/>
            <person name="Hauser L."/>
            <person name="Markowitz V."/>
            <person name="Cheng J.-F."/>
            <person name="Hugenholtz P."/>
            <person name="Woyke T."/>
            <person name="Wu D."/>
            <person name="Tindall B."/>
            <person name="Brambilla E."/>
            <person name="Klenk H.-P."/>
            <person name="Eisen J.A."/>
        </authorList>
    </citation>
    <scope>NUCLEOTIDE SEQUENCE [LARGE SCALE GENOMIC DNA]</scope>
    <source>
        <strain evidence="2">DSM 18603</strain>
    </source>
</reference>
<dbReference type="RefSeq" id="WP_008511048.1">
    <property type="nucleotide sequence ID" value="NZ_CM001403.1"/>
</dbReference>
<dbReference type="AlphaFoldDB" id="H1Y179"/>
<dbReference type="STRING" id="714943.Mucpa_5645"/>
<gene>
    <name evidence="2" type="ORF">Mucpa_5645</name>
</gene>
<protein>
    <recommendedName>
        <fullName evidence="1">Restriction endonuclease type IV Mrr domain-containing protein</fullName>
    </recommendedName>
</protein>
<dbReference type="GO" id="GO:0009307">
    <property type="term" value="P:DNA restriction-modification system"/>
    <property type="evidence" value="ECO:0007669"/>
    <property type="project" value="InterPro"/>
</dbReference>
<accession>H1Y179</accession>
<proteinExistence type="predicted"/>
<evidence type="ECO:0000313" key="3">
    <source>
        <dbReference type="Proteomes" id="UP000002774"/>
    </source>
</evidence>
<evidence type="ECO:0000259" key="1">
    <source>
        <dbReference type="Pfam" id="PF04471"/>
    </source>
</evidence>
<dbReference type="Proteomes" id="UP000002774">
    <property type="component" value="Chromosome"/>
</dbReference>
<dbReference type="Pfam" id="PF04471">
    <property type="entry name" value="Mrr_cat"/>
    <property type="match status" value="1"/>
</dbReference>
<evidence type="ECO:0000313" key="2">
    <source>
        <dbReference type="EMBL" id="EHQ29714.1"/>
    </source>
</evidence>
<sequence length="165" mass="19084">MAGSVTYNDDIKGVFRSLLAQAKALRQGPASHTELEYIIEEIFRTLRFKYVQQLQARDHGVDFAVWNDQLGRLLGNPIIVEVKAGALTLAKIEHFTHQLMVYAEKSDSSLALLFYLDPKRTKFEWNFNLKPLILAFDVEDFLNSLLQDSFENIILFQRNRIVHNK</sequence>
<dbReference type="EMBL" id="CM001403">
    <property type="protein sequence ID" value="EHQ29714.1"/>
    <property type="molecule type" value="Genomic_DNA"/>
</dbReference>
<keyword evidence="3" id="KW-1185">Reference proteome</keyword>
<dbReference type="OrthoDB" id="9815193at2"/>
<feature type="domain" description="Restriction endonuclease type IV Mrr" evidence="1">
    <location>
        <begin position="31"/>
        <end position="85"/>
    </location>
</feature>
<dbReference type="GO" id="GO:0004519">
    <property type="term" value="F:endonuclease activity"/>
    <property type="evidence" value="ECO:0007669"/>
    <property type="project" value="InterPro"/>
</dbReference>
<name>H1Y179_9SPHI</name>
<organism evidence="2 3">
    <name type="scientific">Mucilaginibacter paludis DSM 18603</name>
    <dbReference type="NCBI Taxonomy" id="714943"/>
    <lineage>
        <taxon>Bacteria</taxon>
        <taxon>Pseudomonadati</taxon>
        <taxon>Bacteroidota</taxon>
        <taxon>Sphingobacteriia</taxon>
        <taxon>Sphingobacteriales</taxon>
        <taxon>Sphingobacteriaceae</taxon>
        <taxon>Mucilaginibacter</taxon>
    </lineage>
</organism>
<dbReference type="GO" id="GO:0003677">
    <property type="term" value="F:DNA binding"/>
    <property type="evidence" value="ECO:0007669"/>
    <property type="project" value="InterPro"/>
</dbReference>